<evidence type="ECO:0000313" key="3">
    <source>
        <dbReference type="Proteomes" id="UP000274841"/>
    </source>
</evidence>
<evidence type="ECO:0000259" key="1">
    <source>
        <dbReference type="Pfam" id="PF13354"/>
    </source>
</evidence>
<evidence type="ECO:0000313" key="2">
    <source>
        <dbReference type="EMBL" id="AZS41289.1"/>
    </source>
</evidence>
<name>A0A3Q9J5F1_9MICO</name>
<dbReference type="Proteomes" id="UP000274841">
    <property type="component" value="Chromosome"/>
</dbReference>
<gene>
    <name evidence="2" type="primary">blaB</name>
    <name evidence="2" type="ORF">CVS54_02638</name>
</gene>
<dbReference type="GO" id="GO:0008800">
    <property type="term" value="F:beta-lactamase activity"/>
    <property type="evidence" value="ECO:0007669"/>
    <property type="project" value="InterPro"/>
</dbReference>
<dbReference type="SUPFAM" id="SSF56601">
    <property type="entry name" value="beta-lactamase/transpeptidase-like"/>
    <property type="match status" value="1"/>
</dbReference>
<dbReference type="InterPro" id="IPR000871">
    <property type="entry name" value="Beta-lactam_class-A"/>
</dbReference>
<dbReference type="GO" id="GO:0030655">
    <property type="term" value="P:beta-lactam antibiotic catabolic process"/>
    <property type="evidence" value="ECO:0007669"/>
    <property type="project" value="InterPro"/>
</dbReference>
<dbReference type="PANTHER" id="PTHR35333">
    <property type="entry name" value="BETA-LACTAMASE"/>
    <property type="match status" value="1"/>
</dbReference>
<dbReference type="InterPro" id="IPR012338">
    <property type="entry name" value="Beta-lactam/transpept-like"/>
</dbReference>
<organism evidence="2 3">
    <name type="scientific">Microbacterium oxydans</name>
    <dbReference type="NCBI Taxonomy" id="82380"/>
    <lineage>
        <taxon>Bacteria</taxon>
        <taxon>Bacillati</taxon>
        <taxon>Actinomycetota</taxon>
        <taxon>Actinomycetes</taxon>
        <taxon>Micrococcales</taxon>
        <taxon>Microbacteriaceae</taxon>
        <taxon>Microbacterium</taxon>
    </lineage>
</organism>
<feature type="domain" description="Beta-lactamase class A catalytic" evidence="1">
    <location>
        <begin position="41"/>
        <end position="278"/>
    </location>
</feature>
<proteinExistence type="predicted"/>
<dbReference type="Pfam" id="PF13354">
    <property type="entry name" value="Beta-lactamase2"/>
    <property type="match status" value="1"/>
</dbReference>
<dbReference type="KEGG" id="moy:CVS54_02638"/>
<protein>
    <submittedName>
        <fullName evidence="2">Beta-lactamase regulatory protein BlaB</fullName>
    </submittedName>
</protein>
<dbReference type="EMBL" id="CP031422">
    <property type="protein sequence ID" value="AZS41289.1"/>
    <property type="molecule type" value="Genomic_DNA"/>
</dbReference>
<sequence length="308" mass="32491">MSSIAAAVPETDTTGVERRIAEIFADAGATGFLHAREIGVEGGPEVTVGADEPVVLASVFKILVLTAFVRAVAAGELDPAARTTVTARYRIGGVGTAGFADDVEMSWRDLALNMMTMSDNAATDVIYHRLGAEAIDRVISELALRQTQLVGCCEDLFASVVADLGGAADSDLDDLLTGASAEQILALDAVQPLRTSHSTPREVTAVLNALWTDAAAAPEACRQARDIMALQIWPHRLTSGFPAEVRIAAKTGTLPTWRNEAGVVTYPDGRQYAVAVFTRAASLSDRQPLVDASIGRAAFAAVEDLRAR</sequence>
<dbReference type="GO" id="GO:0046677">
    <property type="term" value="P:response to antibiotic"/>
    <property type="evidence" value="ECO:0007669"/>
    <property type="project" value="InterPro"/>
</dbReference>
<dbReference type="InterPro" id="IPR045155">
    <property type="entry name" value="Beta-lactam_cat"/>
</dbReference>
<dbReference type="RefSeq" id="WP_127012451.1">
    <property type="nucleotide sequence ID" value="NZ_CP031422.1"/>
</dbReference>
<reference evidence="2 3" key="1">
    <citation type="submission" date="2018-08" db="EMBL/GenBank/DDBJ databases">
        <title>Microbacterium oxydans strain HG3.</title>
        <authorList>
            <person name="ORTET P."/>
        </authorList>
    </citation>
    <scope>NUCLEOTIDE SEQUENCE [LARGE SCALE GENOMIC DNA]</scope>
    <source>
        <strain evidence="2 3">HG3</strain>
    </source>
</reference>
<accession>A0A3Q9J5F1</accession>
<dbReference type="Gene3D" id="3.40.710.10">
    <property type="entry name" value="DD-peptidase/beta-lactamase superfamily"/>
    <property type="match status" value="1"/>
</dbReference>
<dbReference type="AlphaFoldDB" id="A0A3Q9J5F1"/>
<dbReference type="PANTHER" id="PTHR35333:SF3">
    <property type="entry name" value="BETA-LACTAMASE-TYPE TRANSPEPTIDASE FOLD CONTAINING PROTEIN"/>
    <property type="match status" value="1"/>
</dbReference>